<dbReference type="AlphaFoldDB" id="A0A344TR33"/>
<keyword evidence="3" id="KW-0963">Cytoplasm</keyword>
<reference evidence="8 9" key="1">
    <citation type="submission" date="2018-07" db="EMBL/GenBank/DDBJ databases">
        <title>Genome sequencing of Runella.</title>
        <authorList>
            <person name="Baek M.-G."/>
            <person name="Yi H."/>
        </authorList>
    </citation>
    <scope>NUCLEOTIDE SEQUENCE [LARGE SCALE GENOMIC DNA]</scope>
    <source>
        <strain evidence="8 9">HYN0085</strain>
    </source>
</reference>
<keyword evidence="4" id="KW-0547">Nucleotide-binding</keyword>
<dbReference type="InterPro" id="IPR051451">
    <property type="entry name" value="PhoH2-like"/>
</dbReference>
<evidence type="ECO:0000313" key="8">
    <source>
        <dbReference type="EMBL" id="AXE21104.1"/>
    </source>
</evidence>
<organism evidence="8 9">
    <name type="scientific">Runella rosea</name>
    <dbReference type="NCBI Taxonomy" id="2259595"/>
    <lineage>
        <taxon>Bacteria</taxon>
        <taxon>Pseudomonadati</taxon>
        <taxon>Bacteroidota</taxon>
        <taxon>Cytophagia</taxon>
        <taxon>Cytophagales</taxon>
        <taxon>Spirosomataceae</taxon>
        <taxon>Runella</taxon>
    </lineage>
</organism>
<protein>
    <recommendedName>
        <fullName evidence="6">PhoH-like protein</fullName>
    </recommendedName>
</protein>
<proteinExistence type="inferred from homology"/>
<dbReference type="InterPro" id="IPR003714">
    <property type="entry name" value="PhoH"/>
</dbReference>
<evidence type="ECO:0000256" key="5">
    <source>
        <dbReference type="ARBA" id="ARBA00022840"/>
    </source>
</evidence>
<dbReference type="Pfam" id="PF02562">
    <property type="entry name" value="PhoH"/>
    <property type="match status" value="1"/>
</dbReference>
<keyword evidence="5" id="KW-0067">ATP-binding</keyword>
<dbReference type="PANTHER" id="PTHR30473:SF1">
    <property type="entry name" value="PHOH-LIKE PROTEIN"/>
    <property type="match status" value="1"/>
</dbReference>
<dbReference type="PANTHER" id="PTHR30473">
    <property type="entry name" value="PROTEIN PHOH"/>
    <property type="match status" value="1"/>
</dbReference>
<dbReference type="InterPro" id="IPR027417">
    <property type="entry name" value="P-loop_NTPase"/>
</dbReference>
<dbReference type="GO" id="GO:0005829">
    <property type="term" value="C:cytosol"/>
    <property type="evidence" value="ECO:0007669"/>
    <property type="project" value="TreeGrafter"/>
</dbReference>
<evidence type="ECO:0000256" key="4">
    <source>
        <dbReference type="ARBA" id="ARBA00022741"/>
    </source>
</evidence>
<gene>
    <name evidence="8" type="ORF">DR864_26890</name>
</gene>
<dbReference type="Gene3D" id="3.40.50.300">
    <property type="entry name" value="P-loop containing nucleotide triphosphate hydrolases"/>
    <property type="match status" value="1"/>
</dbReference>
<comment type="similarity">
    <text evidence="2">Belongs to the PhoH family.</text>
</comment>
<evidence type="ECO:0000256" key="2">
    <source>
        <dbReference type="ARBA" id="ARBA00010393"/>
    </source>
</evidence>
<keyword evidence="9" id="KW-1185">Reference proteome</keyword>
<dbReference type="OrthoDB" id="9773137at2"/>
<dbReference type="EMBL" id="CP030850">
    <property type="protein sequence ID" value="AXE21104.1"/>
    <property type="molecule type" value="Genomic_DNA"/>
</dbReference>
<comment type="subcellular location">
    <subcellularLocation>
        <location evidence="1">Cytoplasm</location>
    </subcellularLocation>
</comment>
<sequence>MVEKIISLEDVSLVDFLGVENNHIKEVAAAFPMSKIISRGNEIRVMGTQPEIIRISDILESLLQHYQKYGKITNENVRHYLTANGGSVAPPHVLEDEKDVILYGTKGVVVKARTANQRLMVEKAAESDLLFAIGPAGTGKTYTAVAIAVQALKEKKVKKLIITRPAVEAGENLGFLPGNLEEKIDPYLRPIYDALDDMILGEKLKFYLENRIVEIAPLAYMRGRTLNNAFILLDEAQNTTPSQMKMFLTRMGPSSKVIITGDKTQIDLPKNQKSGLKDALETLKDVKGIAFVELDGRDVVRHRLVKDILDAYEKKEKE</sequence>
<dbReference type="Proteomes" id="UP000251993">
    <property type="component" value="Chromosome"/>
</dbReference>
<evidence type="ECO:0000313" key="9">
    <source>
        <dbReference type="Proteomes" id="UP000251993"/>
    </source>
</evidence>
<dbReference type="KEGG" id="run:DR864_26890"/>
<dbReference type="SUPFAM" id="SSF52540">
    <property type="entry name" value="P-loop containing nucleoside triphosphate hydrolases"/>
    <property type="match status" value="1"/>
</dbReference>
<dbReference type="GO" id="GO:0005524">
    <property type="term" value="F:ATP binding"/>
    <property type="evidence" value="ECO:0007669"/>
    <property type="project" value="UniProtKB-KW"/>
</dbReference>
<evidence type="ECO:0000256" key="3">
    <source>
        <dbReference type="ARBA" id="ARBA00022490"/>
    </source>
</evidence>
<evidence type="ECO:0000256" key="6">
    <source>
        <dbReference type="ARBA" id="ARBA00039970"/>
    </source>
</evidence>
<name>A0A344TR33_9BACT</name>
<dbReference type="FunFam" id="3.40.50.300:FF:000013">
    <property type="entry name" value="PhoH family ATPase"/>
    <property type="match status" value="1"/>
</dbReference>
<evidence type="ECO:0000256" key="1">
    <source>
        <dbReference type="ARBA" id="ARBA00004496"/>
    </source>
</evidence>
<accession>A0A344TR33</accession>
<dbReference type="RefSeq" id="WP_114069866.1">
    <property type="nucleotide sequence ID" value="NZ_CP030850.1"/>
</dbReference>
<feature type="domain" description="PhoH-like protein" evidence="7">
    <location>
        <begin position="110"/>
        <end position="313"/>
    </location>
</feature>
<evidence type="ECO:0000259" key="7">
    <source>
        <dbReference type="Pfam" id="PF02562"/>
    </source>
</evidence>